<dbReference type="InterPro" id="IPR003148">
    <property type="entry name" value="RCK_N"/>
</dbReference>
<gene>
    <name evidence="6" type="ORF">COZ39_00085</name>
</gene>
<name>A0A2M7M1A4_9BACT</name>
<dbReference type="SUPFAM" id="SSF51735">
    <property type="entry name" value="NAD(P)-binding Rossmann-fold domains"/>
    <property type="match status" value="1"/>
</dbReference>
<evidence type="ECO:0000256" key="4">
    <source>
        <dbReference type="SAM" id="Phobius"/>
    </source>
</evidence>
<dbReference type="Pfam" id="PF02254">
    <property type="entry name" value="TrkA_N"/>
    <property type="match status" value="1"/>
</dbReference>
<evidence type="ECO:0000256" key="3">
    <source>
        <dbReference type="ARBA" id="ARBA00023065"/>
    </source>
</evidence>
<accession>A0A2M7M1A4</accession>
<evidence type="ECO:0000256" key="1">
    <source>
        <dbReference type="ARBA" id="ARBA00022448"/>
    </source>
</evidence>
<dbReference type="InterPro" id="IPR036291">
    <property type="entry name" value="NAD(P)-bd_dom_sf"/>
</dbReference>
<dbReference type="Proteomes" id="UP000229708">
    <property type="component" value="Unassembled WGS sequence"/>
</dbReference>
<proteinExistence type="predicted"/>
<dbReference type="AlphaFoldDB" id="A0A2M7M1A4"/>
<keyword evidence="4" id="KW-1133">Transmembrane helix</keyword>
<feature type="domain" description="RCK N-terminal" evidence="5">
    <location>
        <begin position="91"/>
        <end position="124"/>
    </location>
</feature>
<protein>
    <submittedName>
        <fullName evidence="6">Potassium transporter KefB</fullName>
    </submittedName>
</protein>
<keyword evidence="4" id="KW-0472">Membrane</keyword>
<keyword evidence="1" id="KW-0813">Transport</keyword>
<dbReference type="EMBL" id="PFJI01000005">
    <property type="protein sequence ID" value="PIX74599.1"/>
    <property type="molecule type" value="Genomic_DNA"/>
</dbReference>
<dbReference type="Gene3D" id="3.40.50.720">
    <property type="entry name" value="NAD(P)-binding Rossmann-like Domain"/>
    <property type="match status" value="1"/>
</dbReference>
<sequence>FKIATGSAVRTAFLLAAGGEFAFVVLGPAVDQKLVSSSTAQVIYLSVAISMALTPFLSTFGKWLSEHLDLKEGDSKLASVQDEIDDLRNHVIVAGFGRIGKMICRLLADRMVPFVAIDNNMNRV</sequence>
<organism evidence="6 7">
    <name type="scientific">Candidatus Roizmanbacteria bacterium CG_4_10_14_3_um_filter_33_21</name>
    <dbReference type="NCBI Taxonomy" id="1974830"/>
    <lineage>
        <taxon>Bacteria</taxon>
        <taxon>Candidatus Roizmaniibacteriota</taxon>
    </lineage>
</organism>
<dbReference type="GO" id="GO:0015386">
    <property type="term" value="F:potassium:proton antiporter activity"/>
    <property type="evidence" value="ECO:0007669"/>
    <property type="project" value="TreeGrafter"/>
</dbReference>
<dbReference type="GO" id="GO:0016020">
    <property type="term" value="C:membrane"/>
    <property type="evidence" value="ECO:0007669"/>
    <property type="project" value="TreeGrafter"/>
</dbReference>
<dbReference type="PANTHER" id="PTHR46157">
    <property type="entry name" value="K(+) EFFLUX ANTIPORTER 3, CHLOROPLASTIC"/>
    <property type="match status" value="1"/>
</dbReference>
<dbReference type="Gene3D" id="1.20.1530.20">
    <property type="match status" value="1"/>
</dbReference>
<feature type="non-terminal residue" evidence="6">
    <location>
        <position position="1"/>
    </location>
</feature>
<feature type="non-terminal residue" evidence="6">
    <location>
        <position position="124"/>
    </location>
</feature>
<comment type="caution">
    <text evidence="6">The sequence shown here is derived from an EMBL/GenBank/DDBJ whole genome shotgun (WGS) entry which is preliminary data.</text>
</comment>
<evidence type="ECO:0000313" key="6">
    <source>
        <dbReference type="EMBL" id="PIX74599.1"/>
    </source>
</evidence>
<feature type="transmembrane region" description="Helical" evidence="4">
    <location>
        <begin position="42"/>
        <end position="61"/>
    </location>
</feature>
<feature type="transmembrane region" description="Helical" evidence="4">
    <location>
        <begin position="12"/>
        <end position="30"/>
    </location>
</feature>
<reference evidence="7" key="1">
    <citation type="submission" date="2017-09" db="EMBL/GenBank/DDBJ databases">
        <title>Depth-based differentiation of microbial function through sediment-hosted aquifers and enrichment of novel symbionts in the deep terrestrial subsurface.</title>
        <authorList>
            <person name="Probst A.J."/>
            <person name="Ladd B."/>
            <person name="Jarett J.K."/>
            <person name="Geller-Mcgrath D.E."/>
            <person name="Sieber C.M.K."/>
            <person name="Emerson J.B."/>
            <person name="Anantharaman K."/>
            <person name="Thomas B.C."/>
            <person name="Malmstrom R."/>
            <person name="Stieglmeier M."/>
            <person name="Klingl A."/>
            <person name="Woyke T."/>
            <person name="Ryan C.M."/>
            <person name="Banfield J.F."/>
        </authorList>
    </citation>
    <scope>NUCLEOTIDE SEQUENCE [LARGE SCALE GENOMIC DNA]</scope>
</reference>
<keyword evidence="4" id="KW-0812">Transmembrane</keyword>
<evidence type="ECO:0000259" key="5">
    <source>
        <dbReference type="Pfam" id="PF02254"/>
    </source>
</evidence>
<evidence type="ECO:0000313" key="7">
    <source>
        <dbReference type="Proteomes" id="UP000229708"/>
    </source>
</evidence>
<keyword evidence="3" id="KW-0406">Ion transport</keyword>
<keyword evidence="2" id="KW-0050">Antiport</keyword>
<evidence type="ECO:0000256" key="2">
    <source>
        <dbReference type="ARBA" id="ARBA00022449"/>
    </source>
</evidence>
<dbReference type="PANTHER" id="PTHR46157:SF2">
    <property type="entry name" value="K(+) EFFLUX ANTIPORTER 1, CHLOROPLASTIC-RELATED"/>
    <property type="match status" value="1"/>
</dbReference>
<dbReference type="InterPro" id="IPR038770">
    <property type="entry name" value="Na+/solute_symporter_sf"/>
</dbReference>